<sequence>MALDGGGWLWDLLLGLGVGGWRAVPGHPMDTQKADLGVHGWSLTGATGGPTFLALFKGRPSTEPSTLASPVCPLPGDSHGCVSHSLSLSGSRTTASRPGRN</sequence>
<dbReference type="EMBL" id="OX596088">
    <property type="protein sequence ID" value="CAN0511150.1"/>
    <property type="molecule type" value="Genomic_DNA"/>
</dbReference>
<evidence type="ECO:0000313" key="1">
    <source>
        <dbReference type="EMBL" id="CAN0511150.1"/>
    </source>
</evidence>
<name>A0AC59ZTV7_RANTA</name>
<evidence type="ECO:0000313" key="2">
    <source>
        <dbReference type="Proteomes" id="UP001162501"/>
    </source>
</evidence>
<accession>A0AC59ZTV7</accession>
<protein>
    <submittedName>
        <fullName evidence="1">Uncharacterized protein</fullName>
    </submittedName>
</protein>
<reference evidence="1" key="1">
    <citation type="submission" date="2023-05" db="EMBL/GenBank/DDBJ databases">
        <authorList>
            <consortium name="ELIXIR-Norway"/>
        </authorList>
    </citation>
    <scope>NUCLEOTIDE SEQUENCE</scope>
</reference>
<proteinExistence type="predicted"/>
<gene>
    <name evidence="1" type="ORF">MRATA1EN22A_LOCUS23058</name>
</gene>
<reference evidence="1" key="2">
    <citation type="submission" date="2025-03" db="EMBL/GenBank/DDBJ databases">
        <authorList>
            <consortium name="ELIXIR-Norway"/>
            <consortium name="Elixir Norway"/>
        </authorList>
    </citation>
    <scope>NUCLEOTIDE SEQUENCE</scope>
</reference>
<organism evidence="1 2">
    <name type="scientific">Rangifer tarandus platyrhynchus</name>
    <name type="common">Svalbard reindeer</name>
    <dbReference type="NCBI Taxonomy" id="3082113"/>
    <lineage>
        <taxon>Eukaryota</taxon>
        <taxon>Metazoa</taxon>
        <taxon>Chordata</taxon>
        <taxon>Craniata</taxon>
        <taxon>Vertebrata</taxon>
        <taxon>Euteleostomi</taxon>
        <taxon>Mammalia</taxon>
        <taxon>Eutheria</taxon>
        <taxon>Laurasiatheria</taxon>
        <taxon>Artiodactyla</taxon>
        <taxon>Ruminantia</taxon>
        <taxon>Pecora</taxon>
        <taxon>Cervidae</taxon>
        <taxon>Odocoileinae</taxon>
        <taxon>Rangifer</taxon>
    </lineage>
</organism>
<dbReference type="Proteomes" id="UP001162501">
    <property type="component" value="Chromosome 4"/>
</dbReference>